<sequence length="306" mass="34811">MTFDVLINDAFSVICTDQTLTPIDKKRVLSLANSFEDGKWQFEKFQNFIWDNIAETALSSRERQALLTKPHSSMRESAKKLRLTDKIDDISSGSELAEVLLYGVMKHFYNALPVVPKIYYKQNPMDNAKGADSVHIVVEGDDFTIWFGEAKFYNNIEDARLGPIIASVQASLATDKLKKENSIITDLTDLDALVSNRIVLAKIKSALSTQESIDTLKPKLHVPILLLHECGIIPKFESMSDEYKAETLNFHKQRAESFFRKQIAKLATSIHMYSEISFHIILFPVPSKEDIIKEFLNTANFYQPKK</sequence>
<evidence type="ECO:0000313" key="2">
    <source>
        <dbReference type="EMBL" id="PWS28568.1"/>
    </source>
</evidence>
<protein>
    <submittedName>
        <fullName evidence="2">DUF1837 domain-containing protein</fullName>
    </submittedName>
</protein>
<dbReference type="Pfam" id="PF08878">
    <property type="entry name" value="HamA"/>
    <property type="match status" value="1"/>
</dbReference>
<name>A0A317ETU0_9SPHI</name>
<feature type="domain" description="Anti-bacteriophage protein A/HamA C-terminal" evidence="1">
    <location>
        <begin position="14"/>
        <end position="297"/>
    </location>
</feature>
<dbReference type="Proteomes" id="UP000245379">
    <property type="component" value="Unassembled WGS sequence"/>
</dbReference>
<comment type="caution">
    <text evidence="2">The sequence shown here is derived from an EMBL/GenBank/DDBJ whole genome shotgun (WGS) entry which is preliminary data.</text>
</comment>
<dbReference type="OrthoDB" id="785623at2"/>
<dbReference type="RefSeq" id="WP_109923999.1">
    <property type="nucleotide sequence ID" value="NZ_QGNZ01000001.1"/>
</dbReference>
<gene>
    <name evidence="2" type="ORF">DHW03_01560</name>
</gene>
<dbReference type="AlphaFoldDB" id="A0A317ETU0"/>
<evidence type="ECO:0000259" key="1">
    <source>
        <dbReference type="Pfam" id="PF08878"/>
    </source>
</evidence>
<keyword evidence="3" id="KW-1185">Reference proteome</keyword>
<evidence type="ECO:0000313" key="3">
    <source>
        <dbReference type="Proteomes" id="UP000245379"/>
    </source>
</evidence>
<reference evidence="2 3" key="1">
    <citation type="submission" date="2018-05" db="EMBL/GenBank/DDBJ databases">
        <title>Pedobacter paludis sp. nov., isolated from wetland soil.</title>
        <authorList>
            <person name="Zhang Y."/>
            <person name="Wang G."/>
        </authorList>
    </citation>
    <scope>NUCLEOTIDE SEQUENCE [LARGE SCALE GENOMIC DNA]</scope>
    <source>
        <strain evidence="2 3">KCTC22721</strain>
    </source>
</reference>
<proteinExistence type="predicted"/>
<dbReference type="EMBL" id="QGNZ01000001">
    <property type="protein sequence ID" value="PWS28568.1"/>
    <property type="molecule type" value="Genomic_DNA"/>
</dbReference>
<organism evidence="2 3">
    <name type="scientific">Pedobacter yonginense</name>
    <dbReference type="NCBI Taxonomy" id="651869"/>
    <lineage>
        <taxon>Bacteria</taxon>
        <taxon>Pseudomonadati</taxon>
        <taxon>Bacteroidota</taxon>
        <taxon>Sphingobacteriia</taxon>
        <taxon>Sphingobacteriales</taxon>
        <taxon>Sphingobacteriaceae</taxon>
        <taxon>Pedobacter</taxon>
    </lineage>
</organism>
<dbReference type="InterPro" id="IPR014976">
    <property type="entry name" value="AbpA_HamA_C"/>
</dbReference>
<accession>A0A317ETU0</accession>